<proteinExistence type="inferred from homology"/>
<comment type="function">
    <text evidence="6">Has immunoglobulin-binding and hemagglutination properties, and can bind to mannose. Essential for virulence. May be involved in LPS biosynthesis or polysaccharide transport.</text>
</comment>
<reference evidence="8 9" key="1">
    <citation type="journal article" date="2016" name="Syst. Appl. Microbiol.">
        <title>Pararhizobium polonicum sp. nov. isolated from tumors on stone fruit rootstocks.</title>
        <authorList>
            <person name="Pulawska J."/>
            <person name="Kuzmanovic N."/>
            <person name="Willems A."/>
            <person name="Pothier J.F."/>
        </authorList>
    </citation>
    <scope>NUCLEOTIDE SEQUENCE [LARGE SCALE GENOMIC DNA]</scope>
    <source>
        <strain evidence="8 9">F5.1</strain>
    </source>
</reference>
<keyword evidence="9" id="KW-1185">Reference proteome</keyword>
<organism evidence="8 9">
    <name type="scientific">Pararhizobium polonicum</name>
    <dbReference type="NCBI Taxonomy" id="1612624"/>
    <lineage>
        <taxon>Bacteria</taxon>
        <taxon>Pseudomonadati</taxon>
        <taxon>Pseudomonadota</taxon>
        <taxon>Alphaproteobacteria</taxon>
        <taxon>Hyphomicrobiales</taxon>
        <taxon>Rhizobiaceae</taxon>
        <taxon>Rhizobium/Agrobacterium group</taxon>
        <taxon>Pararhizobium</taxon>
    </lineage>
</organism>
<keyword evidence="7" id="KW-0732">Signal</keyword>
<dbReference type="Pfam" id="PF07886">
    <property type="entry name" value="BA14K"/>
    <property type="match status" value="1"/>
</dbReference>
<dbReference type="RefSeq" id="WP_068955226.1">
    <property type="nucleotide sequence ID" value="NZ_LGLV01000010.1"/>
</dbReference>
<gene>
    <name evidence="8" type="ORF">ADU59_16375</name>
</gene>
<keyword evidence="5" id="KW-0430">Lectin</keyword>
<dbReference type="GO" id="GO:0030246">
    <property type="term" value="F:carbohydrate binding"/>
    <property type="evidence" value="ECO:0007669"/>
    <property type="project" value="UniProtKB-KW"/>
</dbReference>
<dbReference type="PATRIC" id="fig|1612624.7.peg.5205"/>
<evidence type="ECO:0000256" key="2">
    <source>
        <dbReference type="ARBA" id="ARBA00010270"/>
    </source>
</evidence>
<feature type="signal peptide" evidence="7">
    <location>
        <begin position="1"/>
        <end position="23"/>
    </location>
</feature>
<evidence type="ECO:0000256" key="6">
    <source>
        <dbReference type="ARBA" id="ARBA00025321"/>
    </source>
</evidence>
<accession>A0A1C7NZ61</accession>
<sequence length="150" mass="17035">MRKIAVLFISAVTALTSFAPAQAFPTAPLKPQTAQSDIVQVGDHAGRAFIRRHHRGQGWDRNRRDDRRGYYRDDRRGYYRNDYRRHHRHNNAGAIIGGLAAGAIIGGALASQPRYSNGNSHVQSCYARYRSYRASDNTYQPNYGPRRQCN</sequence>
<dbReference type="AlphaFoldDB" id="A0A1C7NZ61"/>
<keyword evidence="4" id="KW-1003">Cell membrane</keyword>
<dbReference type="EMBL" id="LGLV01000010">
    <property type="protein sequence ID" value="OBZ94269.1"/>
    <property type="molecule type" value="Genomic_DNA"/>
</dbReference>
<dbReference type="InterPro" id="IPR012413">
    <property type="entry name" value="BA14K"/>
</dbReference>
<evidence type="ECO:0000256" key="4">
    <source>
        <dbReference type="ARBA" id="ARBA00022475"/>
    </source>
</evidence>
<evidence type="ECO:0000256" key="3">
    <source>
        <dbReference type="ARBA" id="ARBA00020552"/>
    </source>
</evidence>
<comment type="subcellular location">
    <subcellularLocation>
        <location evidence="1">Membrane</location>
        <topology evidence="1">Single-pass membrane protein</topology>
    </subcellularLocation>
</comment>
<evidence type="ECO:0000313" key="8">
    <source>
        <dbReference type="EMBL" id="OBZ94269.1"/>
    </source>
</evidence>
<comment type="similarity">
    <text evidence="2">Belongs to the BA14k family.</text>
</comment>
<dbReference type="GO" id="GO:0016020">
    <property type="term" value="C:membrane"/>
    <property type="evidence" value="ECO:0007669"/>
    <property type="project" value="UniProtKB-SubCell"/>
</dbReference>
<evidence type="ECO:0000256" key="1">
    <source>
        <dbReference type="ARBA" id="ARBA00004167"/>
    </source>
</evidence>
<evidence type="ECO:0000313" key="9">
    <source>
        <dbReference type="Proteomes" id="UP000093111"/>
    </source>
</evidence>
<protein>
    <recommendedName>
        <fullName evidence="3">Lectin-like protein BA14k</fullName>
    </recommendedName>
</protein>
<dbReference type="Proteomes" id="UP000093111">
    <property type="component" value="Unassembled WGS sequence"/>
</dbReference>
<feature type="chain" id="PRO_5008890068" description="Lectin-like protein BA14k" evidence="7">
    <location>
        <begin position="24"/>
        <end position="150"/>
    </location>
</feature>
<comment type="caution">
    <text evidence="8">The sequence shown here is derived from an EMBL/GenBank/DDBJ whole genome shotgun (WGS) entry which is preliminary data.</text>
</comment>
<keyword evidence="4" id="KW-0472">Membrane</keyword>
<dbReference type="STRING" id="1612624.ADU59_16375"/>
<evidence type="ECO:0000256" key="7">
    <source>
        <dbReference type="SAM" id="SignalP"/>
    </source>
</evidence>
<name>A0A1C7NZ61_9HYPH</name>
<dbReference type="OrthoDB" id="8117189at2"/>
<evidence type="ECO:0000256" key="5">
    <source>
        <dbReference type="ARBA" id="ARBA00022734"/>
    </source>
</evidence>